<accession>A0A562IQ59</accession>
<protein>
    <submittedName>
        <fullName evidence="1">Transport and Golgi organization protein 2</fullName>
    </submittedName>
</protein>
<keyword evidence="2" id="KW-1185">Reference proteome</keyword>
<organism evidence="1 2">
    <name type="scientific">Modestobacter roseus</name>
    <dbReference type="NCBI Taxonomy" id="1181884"/>
    <lineage>
        <taxon>Bacteria</taxon>
        <taxon>Bacillati</taxon>
        <taxon>Actinomycetota</taxon>
        <taxon>Actinomycetes</taxon>
        <taxon>Geodermatophilales</taxon>
        <taxon>Geodermatophilaceae</taxon>
        <taxon>Modestobacter</taxon>
    </lineage>
</organism>
<name>A0A562IQ59_9ACTN</name>
<dbReference type="AlphaFoldDB" id="A0A562IQ59"/>
<gene>
    <name evidence="1" type="ORF">JD78_01459</name>
</gene>
<evidence type="ECO:0000313" key="1">
    <source>
        <dbReference type="EMBL" id="TWH72936.1"/>
    </source>
</evidence>
<reference evidence="1 2" key="1">
    <citation type="submission" date="2019-07" db="EMBL/GenBank/DDBJ databases">
        <title>R&amp;d 2014.</title>
        <authorList>
            <person name="Klenk H.-P."/>
        </authorList>
    </citation>
    <scope>NUCLEOTIDE SEQUENCE [LARGE SCALE GENOMIC DNA]</scope>
    <source>
        <strain evidence="1 2">DSM 45764</strain>
    </source>
</reference>
<dbReference type="Proteomes" id="UP000321490">
    <property type="component" value="Unassembled WGS sequence"/>
</dbReference>
<proteinExistence type="predicted"/>
<dbReference type="Pfam" id="PF05742">
    <property type="entry name" value="TANGO2"/>
    <property type="match status" value="1"/>
</dbReference>
<dbReference type="EMBL" id="VLKF01000001">
    <property type="protein sequence ID" value="TWH72936.1"/>
    <property type="molecule type" value="Genomic_DNA"/>
</dbReference>
<evidence type="ECO:0000313" key="2">
    <source>
        <dbReference type="Proteomes" id="UP000321490"/>
    </source>
</evidence>
<comment type="caution">
    <text evidence="1">The sequence shown here is derived from an EMBL/GenBank/DDBJ whole genome shotgun (WGS) entry which is preliminary data.</text>
</comment>
<dbReference type="InterPro" id="IPR008551">
    <property type="entry name" value="TANGO2"/>
</dbReference>
<dbReference type="RefSeq" id="WP_228395206.1">
    <property type="nucleotide sequence ID" value="NZ_ML762498.1"/>
</dbReference>
<sequence>MCTVVVRRSAGRPAAVLAVRDEVTTRGFDDPGRWWPQFPDVVGGRDHVAGGTWCATSVGTGRTALVLNRHHDRPAAPGAPSRGMLPLLGATRGPDWTAHVRLAGMAGFLLVLVDPDRLTSWDFDGDRLVRTEHPEGTHLLTSGGPEDRKADRWLADFAALDSPGAWRGLLRGRPPADDPSALVVRHERDGRVYGTVFAETLDARPGRLVVEHSRRPWADEPWQIAEFGAAG</sequence>